<reference evidence="1" key="1">
    <citation type="submission" date="2020-05" db="UniProtKB">
        <authorList>
            <consortium name="EnsemblMetazoa"/>
        </authorList>
    </citation>
    <scope>IDENTIFICATION</scope>
    <source>
        <strain evidence="1">FUMOZ</strain>
    </source>
</reference>
<protein>
    <submittedName>
        <fullName evidence="1">Uncharacterized protein</fullName>
    </submittedName>
</protein>
<organism evidence="1">
    <name type="scientific">Anopheles funestus</name>
    <name type="common">African malaria mosquito</name>
    <dbReference type="NCBI Taxonomy" id="62324"/>
    <lineage>
        <taxon>Eukaryota</taxon>
        <taxon>Metazoa</taxon>
        <taxon>Ecdysozoa</taxon>
        <taxon>Arthropoda</taxon>
        <taxon>Hexapoda</taxon>
        <taxon>Insecta</taxon>
        <taxon>Pterygota</taxon>
        <taxon>Neoptera</taxon>
        <taxon>Endopterygota</taxon>
        <taxon>Diptera</taxon>
        <taxon>Nematocera</taxon>
        <taxon>Culicoidea</taxon>
        <taxon>Culicidae</taxon>
        <taxon>Anophelinae</taxon>
        <taxon>Anopheles</taxon>
    </lineage>
</organism>
<accession>A0A182RKY7</accession>
<dbReference type="AlphaFoldDB" id="A0A182RKY7"/>
<dbReference type="EnsemblMetazoa" id="AFUN006905-RA">
    <property type="protein sequence ID" value="AFUN006905-PA"/>
    <property type="gene ID" value="AFUN006905"/>
</dbReference>
<name>A0A182RKY7_ANOFN</name>
<sequence length="56" mass="6927">MKFNNDLLHSLKEKVLKMAARKRRLAFEAKQRAAMRRLLQERKNEQQRHDHHPYCR</sequence>
<evidence type="ECO:0000313" key="1">
    <source>
        <dbReference type="EnsemblMetazoa" id="AFUN006905-PA"/>
    </source>
</evidence>
<proteinExistence type="predicted"/>
<dbReference type="VEuPathDB" id="VectorBase:AFUN006905"/>